<proteinExistence type="predicted"/>
<protein>
    <submittedName>
        <fullName evidence="3">Integrase core domain-containing protein</fullName>
    </submittedName>
</protein>
<dbReference type="Proteomes" id="UP001596058">
    <property type="component" value="Unassembled WGS sequence"/>
</dbReference>
<reference evidence="4" key="1">
    <citation type="journal article" date="2019" name="Int. J. Syst. Evol. Microbiol.">
        <title>The Global Catalogue of Microorganisms (GCM) 10K type strain sequencing project: providing services to taxonomists for standard genome sequencing and annotation.</title>
        <authorList>
            <consortium name="The Broad Institute Genomics Platform"/>
            <consortium name="The Broad Institute Genome Sequencing Center for Infectious Disease"/>
            <person name="Wu L."/>
            <person name="Ma J."/>
        </authorList>
    </citation>
    <scope>NUCLEOTIDE SEQUENCE [LARGE SCALE GENOMIC DNA]</scope>
    <source>
        <strain evidence="4">CCUG 53903</strain>
    </source>
</reference>
<feature type="domain" description="Integrase catalytic" evidence="2">
    <location>
        <begin position="8"/>
        <end position="64"/>
    </location>
</feature>
<dbReference type="RefSeq" id="WP_379517059.1">
    <property type="nucleotide sequence ID" value="NZ_JBHSPA010000029.1"/>
</dbReference>
<evidence type="ECO:0000313" key="4">
    <source>
        <dbReference type="Proteomes" id="UP001596058"/>
    </source>
</evidence>
<feature type="compositionally biased region" description="Basic and acidic residues" evidence="1">
    <location>
        <begin position="82"/>
        <end position="98"/>
    </location>
</feature>
<gene>
    <name evidence="3" type="ORF">ACFPZ3_26230</name>
</gene>
<evidence type="ECO:0000259" key="2">
    <source>
        <dbReference type="Pfam" id="PF13683"/>
    </source>
</evidence>
<comment type="caution">
    <text evidence="3">The sequence shown here is derived from an EMBL/GenBank/DDBJ whole genome shotgun (WGS) entry which is preliminary data.</text>
</comment>
<evidence type="ECO:0000256" key="1">
    <source>
        <dbReference type="SAM" id="MobiDB-lite"/>
    </source>
</evidence>
<dbReference type="EMBL" id="JBHSPA010000029">
    <property type="protein sequence ID" value="MFC5827377.1"/>
    <property type="molecule type" value="Genomic_DNA"/>
</dbReference>
<evidence type="ECO:0000313" key="3">
    <source>
        <dbReference type="EMBL" id="MFC5827377.1"/>
    </source>
</evidence>
<sequence length="131" mass="14501">MRAARCGFRGPGPPQANAFVERRMGGLRRELLDRILIVNARRLRCVPAAYDEHRPHRSPGQAAPLRALPGPVEDDIEFIRRDRLRQSEIGHHGGHDQRAGAPEGARGDNDPASAEDRCHHAPLVLRSSRTG</sequence>
<organism evidence="3 4">
    <name type="scientific">Nonomuraea insulae</name>
    <dbReference type="NCBI Taxonomy" id="1616787"/>
    <lineage>
        <taxon>Bacteria</taxon>
        <taxon>Bacillati</taxon>
        <taxon>Actinomycetota</taxon>
        <taxon>Actinomycetes</taxon>
        <taxon>Streptosporangiales</taxon>
        <taxon>Streptosporangiaceae</taxon>
        <taxon>Nonomuraea</taxon>
    </lineage>
</organism>
<keyword evidence="4" id="KW-1185">Reference proteome</keyword>
<name>A0ABW1CQ90_9ACTN</name>
<feature type="compositionally biased region" description="Basic and acidic residues" evidence="1">
    <location>
        <begin position="105"/>
        <end position="119"/>
    </location>
</feature>
<dbReference type="InterPro" id="IPR001584">
    <property type="entry name" value="Integrase_cat-core"/>
</dbReference>
<dbReference type="Pfam" id="PF13683">
    <property type="entry name" value="rve_3"/>
    <property type="match status" value="1"/>
</dbReference>
<feature type="region of interest" description="Disordered" evidence="1">
    <location>
        <begin position="82"/>
        <end position="131"/>
    </location>
</feature>
<accession>A0ABW1CQ90</accession>